<organism evidence="4 5">
    <name type="scientific">Limnoglobus roseus</name>
    <dbReference type="NCBI Taxonomy" id="2598579"/>
    <lineage>
        <taxon>Bacteria</taxon>
        <taxon>Pseudomonadati</taxon>
        <taxon>Planctomycetota</taxon>
        <taxon>Planctomycetia</taxon>
        <taxon>Gemmatales</taxon>
        <taxon>Gemmataceae</taxon>
        <taxon>Limnoglobus</taxon>
    </lineage>
</organism>
<keyword evidence="1 4" id="KW-0489">Methyltransferase</keyword>
<proteinExistence type="predicted"/>
<feature type="domain" description="Methyltransferase" evidence="3">
    <location>
        <begin position="208"/>
        <end position="304"/>
    </location>
</feature>
<gene>
    <name evidence="4" type="ORF">PX52LOC_02976</name>
</gene>
<dbReference type="AlphaFoldDB" id="A0A5C1AGE8"/>
<accession>A0A5C1AGE8</accession>
<name>A0A5C1AGE8_9BACT</name>
<evidence type="ECO:0000256" key="1">
    <source>
        <dbReference type="ARBA" id="ARBA00022603"/>
    </source>
</evidence>
<keyword evidence="5" id="KW-1185">Reference proteome</keyword>
<dbReference type="PANTHER" id="PTHR43861:SF1">
    <property type="entry name" value="TRANS-ACONITATE 2-METHYLTRANSFERASE"/>
    <property type="match status" value="1"/>
</dbReference>
<dbReference type="KEGG" id="lrs:PX52LOC_02976"/>
<reference evidence="5" key="1">
    <citation type="submission" date="2019-08" db="EMBL/GenBank/DDBJ databases">
        <title>Limnoglobus roseus gen. nov., sp. nov., a novel freshwater planctomycete with a giant genome from the family Gemmataceae.</title>
        <authorList>
            <person name="Kulichevskaya I.S."/>
            <person name="Naumoff D.G."/>
            <person name="Miroshnikov K."/>
            <person name="Ivanova A."/>
            <person name="Philippov D.A."/>
            <person name="Hakobyan A."/>
            <person name="Rijpstra I.C."/>
            <person name="Sinninghe Damste J.S."/>
            <person name="Liesack W."/>
            <person name="Dedysh S.N."/>
        </authorList>
    </citation>
    <scope>NUCLEOTIDE SEQUENCE [LARGE SCALE GENOMIC DNA]</scope>
    <source>
        <strain evidence="5">PX52</strain>
    </source>
</reference>
<dbReference type="EMBL" id="CP042425">
    <property type="protein sequence ID" value="QEL16038.1"/>
    <property type="molecule type" value="Genomic_DNA"/>
</dbReference>
<protein>
    <submittedName>
        <fullName evidence="4">Class I SAM-dependent methyltransferase</fullName>
    </submittedName>
</protein>
<keyword evidence="2 4" id="KW-0808">Transferase</keyword>
<dbReference type="InterPro" id="IPR029063">
    <property type="entry name" value="SAM-dependent_MTases_sf"/>
</dbReference>
<dbReference type="GO" id="GO:0032259">
    <property type="term" value="P:methylation"/>
    <property type="evidence" value="ECO:0007669"/>
    <property type="project" value="UniProtKB-KW"/>
</dbReference>
<dbReference type="SUPFAM" id="SSF53335">
    <property type="entry name" value="S-adenosyl-L-methionine-dependent methyltransferases"/>
    <property type="match status" value="1"/>
</dbReference>
<dbReference type="Gene3D" id="3.40.50.150">
    <property type="entry name" value="Vaccinia Virus protein VP39"/>
    <property type="match status" value="1"/>
</dbReference>
<dbReference type="Pfam" id="PF13649">
    <property type="entry name" value="Methyltransf_25"/>
    <property type="match status" value="1"/>
</dbReference>
<dbReference type="Proteomes" id="UP000324974">
    <property type="component" value="Chromosome"/>
</dbReference>
<dbReference type="CDD" id="cd02440">
    <property type="entry name" value="AdoMet_MTases"/>
    <property type="match status" value="1"/>
</dbReference>
<evidence type="ECO:0000313" key="4">
    <source>
        <dbReference type="EMBL" id="QEL16038.1"/>
    </source>
</evidence>
<dbReference type="PANTHER" id="PTHR43861">
    <property type="entry name" value="TRANS-ACONITATE 2-METHYLTRANSFERASE-RELATED"/>
    <property type="match status" value="1"/>
</dbReference>
<dbReference type="GO" id="GO:0008168">
    <property type="term" value="F:methyltransferase activity"/>
    <property type="evidence" value="ECO:0007669"/>
    <property type="project" value="UniProtKB-KW"/>
</dbReference>
<evidence type="ECO:0000256" key="2">
    <source>
        <dbReference type="ARBA" id="ARBA00022679"/>
    </source>
</evidence>
<dbReference type="OrthoDB" id="9808140at2"/>
<dbReference type="InterPro" id="IPR041698">
    <property type="entry name" value="Methyltransf_25"/>
</dbReference>
<evidence type="ECO:0000313" key="5">
    <source>
        <dbReference type="Proteomes" id="UP000324974"/>
    </source>
</evidence>
<evidence type="ECO:0000259" key="3">
    <source>
        <dbReference type="Pfam" id="PF13649"/>
    </source>
</evidence>
<dbReference type="RefSeq" id="WP_149110804.1">
    <property type="nucleotide sequence ID" value="NZ_CP042425.1"/>
</dbReference>
<sequence>MKTVLRSLLSETLLWRSVRGLKRFLAAPRLDAPLSAEQCRGTIAWLNPPPACEAKAAVAVQLRLENQSGVTWSSAGSFPVTVRCQWITRSGEPFDAVPTVVRLPQPLFPGEPQELTATVPAPDVVGDFTLELCFAQADQAFASVQTAVPVVGRRTTDIDYHAVFRTANLTDNHWWVVGAYHSQEQYEKSSRERLEMLVKQGLTPDSRVLDIGCGTGQMAGVLAPYLSDRGGYAGTDIGAEAIAFCDRTFRRKNFAFKQGGMTSVPFTEDGTFDCAIFFSVFTHTFTDETALLMAEAKRLLKPTGVIIADVITSPLVERGAGHRGEMVVNRDHFLRLAAMLGYTADVIGRWPWNRHAERFMFKLRQG</sequence>